<gene>
    <name evidence="1" type="ORF">J1605_019057</name>
</gene>
<protein>
    <submittedName>
        <fullName evidence="1">Uncharacterized protein</fullName>
    </submittedName>
</protein>
<sequence>MGQGNTCQWPPPRVAAQMISLLIKPMVVMEWMCKPSLMSVAQHQNKPGLAKLMLGPNPMYLDLMGWALAIESPRRR</sequence>
<organism evidence="1 2">
    <name type="scientific">Eschrichtius robustus</name>
    <name type="common">California gray whale</name>
    <name type="synonym">Eschrichtius gibbosus</name>
    <dbReference type="NCBI Taxonomy" id="9764"/>
    <lineage>
        <taxon>Eukaryota</taxon>
        <taxon>Metazoa</taxon>
        <taxon>Chordata</taxon>
        <taxon>Craniata</taxon>
        <taxon>Vertebrata</taxon>
        <taxon>Euteleostomi</taxon>
        <taxon>Mammalia</taxon>
        <taxon>Eutheria</taxon>
        <taxon>Laurasiatheria</taxon>
        <taxon>Artiodactyla</taxon>
        <taxon>Whippomorpha</taxon>
        <taxon>Cetacea</taxon>
        <taxon>Mysticeti</taxon>
        <taxon>Eschrichtiidae</taxon>
        <taxon>Eschrichtius</taxon>
    </lineage>
</organism>
<evidence type="ECO:0000313" key="2">
    <source>
        <dbReference type="Proteomes" id="UP001159641"/>
    </source>
</evidence>
<dbReference type="EMBL" id="JAIQCJ010000875">
    <property type="protein sequence ID" value="KAJ8794143.1"/>
    <property type="molecule type" value="Genomic_DNA"/>
</dbReference>
<accession>A0AB34HSR7</accession>
<dbReference type="AlphaFoldDB" id="A0AB34HSR7"/>
<reference evidence="1 2" key="1">
    <citation type="submission" date="2022-11" db="EMBL/GenBank/DDBJ databases">
        <title>Whole genome sequence of Eschrichtius robustus ER-17-0199.</title>
        <authorList>
            <person name="Bruniche-Olsen A."/>
            <person name="Black A.N."/>
            <person name="Fields C.J."/>
            <person name="Walden K."/>
            <person name="Dewoody J.A."/>
        </authorList>
    </citation>
    <scope>NUCLEOTIDE SEQUENCE [LARGE SCALE GENOMIC DNA]</scope>
    <source>
        <strain evidence="1">ER-17-0199</strain>
        <tissue evidence="1">Blubber</tissue>
    </source>
</reference>
<comment type="caution">
    <text evidence="1">The sequence shown here is derived from an EMBL/GenBank/DDBJ whole genome shotgun (WGS) entry which is preliminary data.</text>
</comment>
<name>A0AB34HSR7_ESCRO</name>
<proteinExistence type="predicted"/>
<evidence type="ECO:0000313" key="1">
    <source>
        <dbReference type="EMBL" id="KAJ8794143.1"/>
    </source>
</evidence>
<keyword evidence="2" id="KW-1185">Reference proteome</keyword>
<dbReference type="Proteomes" id="UP001159641">
    <property type="component" value="Unassembled WGS sequence"/>
</dbReference>